<comment type="caution">
    <text evidence="3">The sequence shown here is derived from an EMBL/GenBank/DDBJ whole genome shotgun (WGS) entry which is preliminary data.</text>
</comment>
<dbReference type="EMBL" id="JAXBLV010000133">
    <property type="protein sequence ID" value="MDY3559748.1"/>
    <property type="molecule type" value="Genomic_DNA"/>
</dbReference>
<evidence type="ECO:0000313" key="4">
    <source>
        <dbReference type="Proteomes" id="UP001272242"/>
    </source>
</evidence>
<dbReference type="Pfam" id="PF11958">
    <property type="entry name" value="DUF3472"/>
    <property type="match status" value="1"/>
</dbReference>
<organism evidence="3 4">
    <name type="scientific">Gemmata algarum</name>
    <dbReference type="NCBI Taxonomy" id="2975278"/>
    <lineage>
        <taxon>Bacteria</taxon>
        <taxon>Pseudomonadati</taxon>
        <taxon>Planctomycetota</taxon>
        <taxon>Planctomycetia</taxon>
        <taxon>Gemmatales</taxon>
        <taxon>Gemmataceae</taxon>
        <taxon>Gemmata</taxon>
    </lineage>
</organism>
<feature type="region of interest" description="Disordered" evidence="1">
    <location>
        <begin position="268"/>
        <end position="294"/>
    </location>
</feature>
<evidence type="ECO:0000256" key="1">
    <source>
        <dbReference type="SAM" id="MobiDB-lite"/>
    </source>
</evidence>
<feature type="chain" id="PRO_5045568366" evidence="2">
    <location>
        <begin position="21"/>
        <end position="294"/>
    </location>
</feature>
<evidence type="ECO:0000256" key="2">
    <source>
        <dbReference type="SAM" id="SignalP"/>
    </source>
</evidence>
<gene>
    <name evidence="3" type="ORF">R5W23_000906</name>
</gene>
<keyword evidence="4" id="KW-1185">Reference proteome</keyword>
<feature type="compositionally biased region" description="Basic and acidic residues" evidence="1">
    <location>
        <begin position="268"/>
        <end position="283"/>
    </location>
</feature>
<accession>A0ABU5EXT5</accession>
<dbReference type="RefSeq" id="WP_320686454.1">
    <property type="nucleotide sequence ID" value="NZ_JAXBLV010000133.1"/>
</dbReference>
<feature type="signal peptide" evidence="2">
    <location>
        <begin position="1"/>
        <end position="20"/>
    </location>
</feature>
<keyword evidence="2" id="KW-0732">Signal</keyword>
<dbReference type="InterPro" id="IPR021862">
    <property type="entry name" value="DUF3472"/>
</dbReference>
<dbReference type="Proteomes" id="UP001272242">
    <property type="component" value="Unassembled WGS sequence"/>
</dbReference>
<protein>
    <submittedName>
        <fullName evidence="3">DUF3472 domain-containing protein</fullName>
    </submittedName>
</protein>
<proteinExistence type="predicted"/>
<sequence length="294" mass="32034">MRSLLVAVALLALAVCSTPADERLKGVACRSVHLGYPAPEGVAFYNELTVEKSADGTYFMAAGWGKGYFGIQELANGKKLVLFSVWDPTTGDDPKKVDEAKRVKMLHKDAAVRVGRFGGEGTGGQSFFDYDWKVGETYRFLVTAKPDGDTRTAYSGYFYVPEKTAGGSGGSPPKGQWKHLVTFSTLTKGELLKGCYSFVEDFRRNKVSTTKERRASFGNGWIKPAKGEWVPLDKARFTADANPVTNIDAGAVSGRYFLATGGDIENKTTKLRDAITRDKEKSGAKPPADLPKFE</sequence>
<name>A0ABU5EXT5_9BACT</name>
<reference evidence="4" key="1">
    <citation type="journal article" date="2023" name="Mar. Drugs">
        <title>Gemmata algarum, a Novel Planctomycete Isolated from an Algal Mat, Displays Antimicrobial Activity.</title>
        <authorList>
            <person name="Kumar G."/>
            <person name="Kallscheuer N."/>
            <person name="Kashif M."/>
            <person name="Ahamad S."/>
            <person name="Jagadeeshwari U."/>
            <person name="Pannikurungottu S."/>
            <person name="Haufschild T."/>
            <person name="Kabuu M."/>
            <person name="Sasikala C."/>
            <person name="Jogler C."/>
            <person name="Ramana C."/>
        </authorList>
    </citation>
    <scope>NUCLEOTIDE SEQUENCE [LARGE SCALE GENOMIC DNA]</scope>
    <source>
        <strain evidence="4">JC673</strain>
    </source>
</reference>
<evidence type="ECO:0000313" key="3">
    <source>
        <dbReference type="EMBL" id="MDY3559748.1"/>
    </source>
</evidence>